<dbReference type="Gene3D" id="3.10.105.10">
    <property type="entry name" value="Dipeptide-binding Protein, Domain 3"/>
    <property type="match status" value="1"/>
</dbReference>
<evidence type="ECO:0000259" key="6">
    <source>
        <dbReference type="Pfam" id="PF00496"/>
    </source>
</evidence>
<dbReference type="GO" id="GO:0015833">
    <property type="term" value="P:peptide transport"/>
    <property type="evidence" value="ECO:0007669"/>
    <property type="project" value="TreeGrafter"/>
</dbReference>
<dbReference type="CDD" id="cd08504">
    <property type="entry name" value="PBP2_OppA"/>
    <property type="match status" value="1"/>
</dbReference>
<dbReference type="PIRSF" id="PIRSF002741">
    <property type="entry name" value="MppA"/>
    <property type="match status" value="1"/>
</dbReference>
<dbReference type="EMBL" id="JACHVC010000001">
    <property type="protein sequence ID" value="MBC2604513.1"/>
    <property type="molecule type" value="Genomic_DNA"/>
</dbReference>
<dbReference type="FunFam" id="3.90.76.10:FF:000001">
    <property type="entry name" value="Oligopeptide ABC transporter substrate-binding protein"/>
    <property type="match status" value="1"/>
</dbReference>
<evidence type="ECO:0000313" key="8">
    <source>
        <dbReference type="Proteomes" id="UP000526501"/>
    </source>
</evidence>
<keyword evidence="8" id="KW-1185">Reference proteome</keyword>
<name>A0A7X1B4S2_9BACT</name>
<dbReference type="Pfam" id="PF00496">
    <property type="entry name" value="SBP_bac_5"/>
    <property type="match status" value="1"/>
</dbReference>
<feature type="chain" id="PRO_5030546231" evidence="5">
    <location>
        <begin position="30"/>
        <end position="550"/>
    </location>
</feature>
<dbReference type="FunFam" id="3.10.105.10:FF:000001">
    <property type="entry name" value="Oligopeptide ABC transporter, oligopeptide-binding protein"/>
    <property type="match status" value="1"/>
</dbReference>
<feature type="domain" description="Solute-binding protein family 5" evidence="6">
    <location>
        <begin position="88"/>
        <end position="467"/>
    </location>
</feature>
<dbReference type="SUPFAM" id="SSF53850">
    <property type="entry name" value="Periplasmic binding protein-like II"/>
    <property type="match status" value="1"/>
</dbReference>
<dbReference type="InterPro" id="IPR039424">
    <property type="entry name" value="SBP_5"/>
</dbReference>
<evidence type="ECO:0000256" key="4">
    <source>
        <dbReference type="ARBA" id="ARBA00022729"/>
    </source>
</evidence>
<comment type="caution">
    <text evidence="7">The sequence shown here is derived from an EMBL/GenBank/DDBJ whole genome shotgun (WGS) entry which is preliminary data.</text>
</comment>
<evidence type="ECO:0000313" key="7">
    <source>
        <dbReference type="EMBL" id="MBC2604513.1"/>
    </source>
</evidence>
<comment type="similarity">
    <text evidence="2">Belongs to the bacterial solute-binding protein 5 family.</text>
</comment>
<dbReference type="GO" id="GO:0043190">
    <property type="term" value="C:ATP-binding cassette (ABC) transporter complex"/>
    <property type="evidence" value="ECO:0007669"/>
    <property type="project" value="InterPro"/>
</dbReference>
<dbReference type="GO" id="GO:1904680">
    <property type="term" value="F:peptide transmembrane transporter activity"/>
    <property type="evidence" value="ECO:0007669"/>
    <property type="project" value="TreeGrafter"/>
</dbReference>
<organism evidence="7 8">
    <name type="scientific">Pelagicoccus albus</name>
    <dbReference type="NCBI Taxonomy" id="415222"/>
    <lineage>
        <taxon>Bacteria</taxon>
        <taxon>Pseudomonadati</taxon>
        <taxon>Verrucomicrobiota</taxon>
        <taxon>Opitutia</taxon>
        <taxon>Puniceicoccales</taxon>
        <taxon>Pelagicoccaceae</taxon>
        <taxon>Pelagicoccus</taxon>
    </lineage>
</organism>
<proteinExistence type="inferred from homology"/>
<dbReference type="GO" id="GO:0030288">
    <property type="term" value="C:outer membrane-bounded periplasmic space"/>
    <property type="evidence" value="ECO:0007669"/>
    <property type="project" value="UniProtKB-ARBA"/>
</dbReference>
<dbReference type="Gene3D" id="3.90.76.10">
    <property type="entry name" value="Dipeptide-binding Protein, Domain 1"/>
    <property type="match status" value="1"/>
</dbReference>
<comment type="subcellular location">
    <subcellularLocation>
        <location evidence="1">Cell envelope</location>
    </subcellularLocation>
</comment>
<dbReference type="RefSeq" id="WP_185658408.1">
    <property type="nucleotide sequence ID" value="NZ_CAWPOO010000001.1"/>
</dbReference>
<accession>A0A7X1B4S2</accession>
<evidence type="ECO:0000256" key="5">
    <source>
        <dbReference type="SAM" id="SignalP"/>
    </source>
</evidence>
<dbReference type="InterPro" id="IPR000914">
    <property type="entry name" value="SBP_5_dom"/>
</dbReference>
<gene>
    <name evidence="7" type="ORF">H5P27_00415</name>
</gene>
<dbReference type="PANTHER" id="PTHR30290:SF10">
    <property type="entry name" value="PERIPLASMIC OLIGOPEPTIDE-BINDING PROTEIN-RELATED"/>
    <property type="match status" value="1"/>
</dbReference>
<keyword evidence="4 5" id="KW-0732">Signal</keyword>
<evidence type="ECO:0000256" key="1">
    <source>
        <dbReference type="ARBA" id="ARBA00004196"/>
    </source>
</evidence>
<dbReference type="PROSITE" id="PS51257">
    <property type="entry name" value="PROKAR_LIPOPROTEIN"/>
    <property type="match status" value="1"/>
</dbReference>
<protein>
    <submittedName>
        <fullName evidence="7">Peptide ABC transporter substrate-binding protein</fullName>
    </submittedName>
</protein>
<dbReference type="Proteomes" id="UP000526501">
    <property type="component" value="Unassembled WGS sequence"/>
</dbReference>
<evidence type="ECO:0000256" key="3">
    <source>
        <dbReference type="ARBA" id="ARBA00022448"/>
    </source>
</evidence>
<dbReference type="InterPro" id="IPR030678">
    <property type="entry name" value="Peptide/Ni-bd"/>
</dbReference>
<dbReference type="PANTHER" id="PTHR30290">
    <property type="entry name" value="PERIPLASMIC BINDING COMPONENT OF ABC TRANSPORTER"/>
    <property type="match status" value="1"/>
</dbReference>
<dbReference type="Gene3D" id="3.40.190.10">
    <property type="entry name" value="Periplasmic binding protein-like II"/>
    <property type="match status" value="1"/>
</dbReference>
<feature type="signal peptide" evidence="5">
    <location>
        <begin position="1"/>
        <end position="29"/>
    </location>
</feature>
<evidence type="ECO:0000256" key="2">
    <source>
        <dbReference type="ARBA" id="ARBA00005695"/>
    </source>
</evidence>
<sequence>MREKRPIRYALLVASASALLAFTSSCVRKSEDSSVRDRATRDGILLFGNQGEAPSIDPHLNTTINGMQVTNALMEGLIAYHPTDHNLPEPGVAKSWTHENATVWTFNLRDDARWSNGDPVTAKDFLYSVQRVLEPDFGSNNAYFFYIIKNAKAYNEGTLTDFGEVGVKAPDEHTLVFTLNGPTPHFLNIIKHQAWQPVHPPTIEAAGGMTKPDSNWTRENYVGNGPYKLKEWVVNKIISVEKNPYYWDAEKVSIKEIHFLPIDDISTEDQVFNSGRLHYQNSVPPSLIPIYQKEGDPYLRMEPWVGTYYYILNTTIPALSDSRVRRALSLAINRKAITKRILMGAPTPALEFTPLGIEGYTPPQVEGFDPNKARRLLAEAGYPNGEGFPRLQLLFNSSETHKQIAESVLQMWSSILNIKADLQNQEWKTFLETRTNLDFDIARSGWIGTWAYPDIFLNMFISGGGNNDTGWANPRYDELIELSNNEADPTKRLALLHEAEELLLAESPIIPLYHYSRVYRISPDVKGWYPKLNDNRNYKYLKLEAASPSP</sequence>
<reference evidence="7 8" key="1">
    <citation type="submission" date="2020-07" db="EMBL/GenBank/DDBJ databases">
        <authorList>
            <person name="Feng X."/>
        </authorList>
    </citation>
    <scope>NUCLEOTIDE SEQUENCE [LARGE SCALE GENOMIC DNA]</scope>
    <source>
        <strain evidence="7 8">JCM23202</strain>
    </source>
</reference>
<keyword evidence="3" id="KW-0813">Transport</keyword>
<dbReference type="AlphaFoldDB" id="A0A7X1B4S2"/>